<accession>A0A832S7Y8</accession>
<comment type="caution">
    <text evidence="1">The sequence shown here is derived from an EMBL/GenBank/DDBJ whole genome shotgun (WGS) entry which is preliminary data.</text>
</comment>
<dbReference type="GeneID" id="43446245"/>
<dbReference type="EMBL" id="DUJU01000003">
    <property type="protein sequence ID" value="HIH92504.1"/>
    <property type="molecule type" value="Genomic_DNA"/>
</dbReference>
<evidence type="ECO:0000313" key="2">
    <source>
        <dbReference type="Proteomes" id="UP000600774"/>
    </source>
</evidence>
<dbReference type="AlphaFoldDB" id="A0A832S7Y8"/>
<name>A0A832S7Y8_9EURY</name>
<gene>
    <name evidence="1" type="ORF">HA338_00145</name>
</gene>
<dbReference type="Proteomes" id="UP000600774">
    <property type="component" value="Unassembled WGS sequence"/>
</dbReference>
<sequence>MVTNYYIRAIVSIWPGDFGQGLPVTPAIQVLEISYLGFESQERNTSTNRGRDLSHY</sequence>
<proteinExistence type="predicted"/>
<protein>
    <submittedName>
        <fullName evidence="1">Uncharacterized protein</fullName>
    </submittedName>
</protein>
<reference evidence="1" key="1">
    <citation type="journal article" date="2020" name="bioRxiv">
        <title>A rank-normalized archaeal taxonomy based on genome phylogeny resolves widespread incomplete and uneven classifications.</title>
        <authorList>
            <person name="Rinke C."/>
            <person name="Chuvochina M."/>
            <person name="Mussig A.J."/>
            <person name="Chaumeil P.-A."/>
            <person name="Waite D.W."/>
            <person name="Whitman W.B."/>
            <person name="Parks D.H."/>
            <person name="Hugenholtz P."/>
        </authorList>
    </citation>
    <scope>NUCLEOTIDE SEQUENCE</scope>
    <source>
        <strain evidence="1">UBA8876</strain>
    </source>
</reference>
<organism evidence="1 2">
    <name type="scientific">Methanosarcina acetivorans</name>
    <dbReference type="NCBI Taxonomy" id="2214"/>
    <lineage>
        <taxon>Archaea</taxon>
        <taxon>Methanobacteriati</taxon>
        <taxon>Methanobacteriota</taxon>
        <taxon>Stenosarchaea group</taxon>
        <taxon>Methanomicrobia</taxon>
        <taxon>Methanosarcinales</taxon>
        <taxon>Methanosarcinaceae</taxon>
        <taxon>Methanosarcina</taxon>
    </lineage>
</organism>
<dbReference type="RefSeq" id="WP_157860409.1">
    <property type="nucleotide sequence ID" value="NZ_DUJU01000003.1"/>
</dbReference>
<evidence type="ECO:0000313" key="1">
    <source>
        <dbReference type="EMBL" id="HIH92504.1"/>
    </source>
</evidence>